<name>A0ABR8KPA3_9SPHN</name>
<accession>A0ABR8KPA3</accession>
<dbReference type="InterPro" id="IPR005804">
    <property type="entry name" value="FA_desaturase_dom"/>
</dbReference>
<feature type="transmembrane region" description="Helical" evidence="1">
    <location>
        <begin position="165"/>
        <end position="185"/>
    </location>
</feature>
<keyword evidence="4" id="KW-1185">Reference proteome</keyword>
<feature type="transmembrane region" description="Helical" evidence="1">
    <location>
        <begin position="85"/>
        <end position="102"/>
    </location>
</feature>
<evidence type="ECO:0000256" key="1">
    <source>
        <dbReference type="SAM" id="Phobius"/>
    </source>
</evidence>
<dbReference type="EMBL" id="JACXLC010000001">
    <property type="protein sequence ID" value="MBD2841162.1"/>
    <property type="molecule type" value="Genomic_DNA"/>
</dbReference>
<feature type="transmembrane region" description="Helical" evidence="1">
    <location>
        <begin position="43"/>
        <end position="65"/>
    </location>
</feature>
<organism evidence="3 4">
    <name type="scientific">Erythrobacter rubeus</name>
    <dbReference type="NCBI Taxonomy" id="2760803"/>
    <lineage>
        <taxon>Bacteria</taxon>
        <taxon>Pseudomonadati</taxon>
        <taxon>Pseudomonadota</taxon>
        <taxon>Alphaproteobacteria</taxon>
        <taxon>Sphingomonadales</taxon>
        <taxon>Erythrobacteraceae</taxon>
        <taxon>Erythrobacter/Porphyrobacter group</taxon>
        <taxon>Erythrobacter</taxon>
    </lineage>
</organism>
<feature type="domain" description="Fatty acid desaturase" evidence="2">
    <location>
        <begin position="131"/>
        <end position="247"/>
    </location>
</feature>
<keyword evidence="1" id="KW-0812">Transmembrane</keyword>
<proteinExistence type="predicted"/>
<sequence>MHQRFTLPSRTVQGAIGLALAALIAGGWLGIHAYAMFIFELTWASLPFALALAIVQVWLSVGVFIVCHDAMHGSLVPGRPQVNSAIGTVLLFLYAGFAWRKLRDAHFAHHKLAGKAGDPDFDENNPADFFRWYGTFFKRYFGWQSLLFVHTVVGIYWLVIGIPMVQIVLLYGAPALLSSLQLFYFGTFRPHRHQAGMDELDFADSHNTRSDQFGTLTSLATCFHFGYHLEHHRRPDVPWWALPSARRAGVGLGKSGKEIAA</sequence>
<comment type="caution">
    <text evidence="3">The sequence shown here is derived from an EMBL/GenBank/DDBJ whole genome shotgun (WGS) entry which is preliminary data.</text>
</comment>
<reference evidence="3 4" key="1">
    <citation type="submission" date="2020-09" db="EMBL/GenBank/DDBJ databases">
        <authorList>
            <person name="Yoon J.-W."/>
        </authorList>
    </citation>
    <scope>NUCLEOTIDE SEQUENCE [LARGE SCALE GENOMIC DNA]</scope>
    <source>
        <strain evidence="3 4">KMU-140</strain>
    </source>
</reference>
<dbReference type="Pfam" id="PF00487">
    <property type="entry name" value="FA_desaturase"/>
    <property type="match status" value="1"/>
</dbReference>
<keyword evidence="1" id="KW-1133">Transmembrane helix</keyword>
<feature type="transmembrane region" description="Helical" evidence="1">
    <location>
        <begin position="140"/>
        <end position="159"/>
    </location>
</feature>
<keyword evidence="1" id="KW-0472">Membrane</keyword>
<evidence type="ECO:0000313" key="4">
    <source>
        <dbReference type="Proteomes" id="UP000635384"/>
    </source>
</evidence>
<evidence type="ECO:0000313" key="3">
    <source>
        <dbReference type="EMBL" id="MBD2841162.1"/>
    </source>
</evidence>
<protein>
    <submittedName>
        <fullName evidence="3">Fatty acid desaturase</fullName>
    </submittedName>
</protein>
<gene>
    <name evidence="3" type="ORF">IB285_02705</name>
</gene>
<dbReference type="Proteomes" id="UP000635384">
    <property type="component" value="Unassembled WGS sequence"/>
</dbReference>
<evidence type="ECO:0000259" key="2">
    <source>
        <dbReference type="Pfam" id="PF00487"/>
    </source>
</evidence>
<feature type="transmembrane region" description="Helical" evidence="1">
    <location>
        <begin position="12"/>
        <end position="31"/>
    </location>
</feature>